<reference evidence="1" key="1">
    <citation type="submission" date="2020-09" db="EMBL/GenBank/DDBJ databases">
        <title>Genome-Enabled Discovery of Anthraquinone Biosynthesis in Senna tora.</title>
        <authorList>
            <person name="Kang S.-H."/>
            <person name="Pandey R.P."/>
            <person name="Lee C.-M."/>
            <person name="Sim J.-S."/>
            <person name="Jeong J.-T."/>
            <person name="Choi B.-S."/>
            <person name="Jung M."/>
            <person name="Ginzburg D."/>
            <person name="Zhao K."/>
            <person name="Won S.Y."/>
            <person name="Oh T.-J."/>
            <person name="Yu Y."/>
            <person name="Kim N.-H."/>
            <person name="Lee O.R."/>
            <person name="Lee T.-H."/>
            <person name="Bashyal P."/>
            <person name="Kim T.-S."/>
            <person name="Lee W.-H."/>
            <person name="Kawkins C."/>
            <person name="Kim C.-K."/>
            <person name="Kim J.S."/>
            <person name="Ahn B.O."/>
            <person name="Rhee S.Y."/>
            <person name="Sohng J.K."/>
        </authorList>
    </citation>
    <scope>NUCLEOTIDE SEQUENCE</scope>
    <source>
        <tissue evidence="1">Leaf</tissue>
    </source>
</reference>
<accession>A0A834W2L3</accession>
<protein>
    <submittedName>
        <fullName evidence="1">Uncharacterized protein</fullName>
    </submittedName>
</protein>
<dbReference type="EMBL" id="JAAIUW010000013">
    <property type="protein sequence ID" value="KAF7801994.1"/>
    <property type="molecule type" value="Genomic_DNA"/>
</dbReference>
<keyword evidence="2" id="KW-1185">Reference proteome</keyword>
<gene>
    <name evidence="1" type="ORF">G2W53_041105</name>
</gene>
<proteinExistence type="predicted"/>
<evidence type="ECO:0000313" key="2">
    <source>
        <dbReference type="Proteomes" id="UP000634136"/>
    </source>
</evidence>
<evidence type="ECO:0000313" key="1">
    <source>
        <dbReference type="EMBL" id="KAF7801994.1"/>
    </source>
</evidence>
<name>A0A834W2L3_9FABA</name>
<organism evidence="1 2">
    <name type="scientific">Senna tora</name>
    <dbReference type="NCBI Taxonomy" id="362788"/>
    <lineage>
        <taxon>Eukaryota</taxon>
        <taxon>Viridiplantae</taxon>
        <taxon>Streptophyta</taxon>
        <taxon>Embryophyta</taxon>
        <taxon>Tracheophyta</taxon>
        <taxon>Spermatophyta</taxon>
        <taxon>Magnoliopsida</taxon>
        <taxon>eudicotyledons</taxon>
        <taxon>Gunneridae</taxon>
        <taxon>Pentapetalae</taxon>
        <taxon>rosids</taxon>
        <taxon>fabids</taxon>
        <taxon>Fabales</taxon>
        <taxon>Fabaceae</taxon>
        <taxon>Caesalpinioideae</taxon>
        <taxon>Cassia clade</taxon>
        <taxon>Senna</taxon>
    </lineage>
</organism>
<comment type="caution">
    <text evidence="1">The sequence shown here is derived from an EMBL/GenBank/DDBJ whole genome shotgun (WGS) entry which is preliminary data.</text>
</comment>
<dbReference type="Proteomes" id="UP000634136">
    <property type="component" value="Unassembled WGS sequence"/>
</dbReference>
<sequence>MGFLAMATCHSKSHKIYNSYEIKEEMTGVLRNCPTCKPNSRLKGISKYFKENFDPP</sequence>
<dbReference type="AlphaFoldDB" id="A0A834W2L3"/>